<dbReference type="Proteomes" id="UP000308197">
    <property type="component" value="Unassembled WGS sequence"/>
</dbReference>
<protein>
    <recommendedName>
        <fullName evidence="3">RNase H type-1 domain-containing protein</fullName>
    </recommendedName>
</protein>
<feature type="non-terminal residue" evidence="1">
    <location>
        <position position="144"/>
    </location>
</feature>
<gene>
    <name evidence="1" type="ORF">K466DRAFT_463355</name>
</gene>
<feature type="non-terminal residue" evidence="1">
    <location>
        <position position="1"/>
    </location>
</feature>
<evidence type="ECO:0008006" key="3">
    <source>
        <dbReference type="Google" id="ProtNLM"/>
    </source>
</evidence>
<dbReference type="STRING" id="1314778.A0A5C3NMR4"/>
<accession>A0A5C3NMR4</accession>
<keyword evidence="2" id="KW-1185">Reference proteome</keyword>
<sequence length="144" mass="15880">DASGTGLGLYFPWLHWGFHCLRPHSAPSGAIFFFEALAVCSAVHRVHDWRKLAGRRVARLAVLSDNTNTVSIFNTLRALPVYNSILFSTVDVLLDSDLQLRVEHIPGKLNVVADALSRGLLDVARANDPLIKFFSFTPPRDALG</sequence>
<proteinExistence type="predicted"/>
<evidence type="ECO:0000313" key="1">
    <source>
        <dbReference type="EMBL" id="TFK78971.1"/>
    </source>
</evidence>
<dbReference type="InParanoid" id="A0A5C3NMR4"/>
<organism evidence="1 2">
    <name type="scientific">Polyporus arcularius HHB13444</name>
    <dbReference type="NCBI Taxonomy" id="1314778"/>
    <lineage>
        <taxon>Eukaryota</taxon>
        <taxon>Fungi</taxon>
        <taxon>Dikarya</taxon>
        <taxon>Basidiomycota</taxon>
        <taxon>Agaricomycotina</taxon>
        <taxon>Agaricomycetes</taxon>
        <taxon>Polyporales</taxon>
        <taxon>Polyporaceae</taxon>
        <taxon>Polyporus</taxon>
    </lineage>
</organism>
<dbReference type="AlphaFoldDB" id="A0A5C3NMR4"/>
<dbReference type="EMBL" id="ML212233">
    <property type="protein sequence ID" value="TFK78971.1"/>
    <property type="molecule type" value="Genomic_DNA"/>
</dbReference>
<name>A0A5C3NMR4_9APHY</name>
<reference evidence="1 2" key="1">
    <citation type="journal article" date="2019" name="Nat. Ecol. Evol.">
        <title>Megaphylogeny resolves global patterns of mushroom evolution.</title>
        <authorList>
            <person name="Varga T."/>
            <person name="Krizsan K."/>
            <person name="Foldi C."/>
            <person name="Dima B."/>
            <person name="Sanchez-Garcia M."/>
            <person name="Sanchez-Ramirez S."/>
            <person name="Szollosi G.J."/>
            <person name="Szarkandi J.G."/>
            <person name="Papp V."/>
            <person name="Albert L."/>
            <person name="Andreopoulos W."/>
            <person name="Angelini C."/>
            <person name="Antonin V."/>
            <person name="Barry K.W."/>
            <person name="Bougher N.L."/>
            <person name="Buchanan P."/>
            <person name="Buyck B."/>
            <person name="Bense V."/>
            <person name="Catcheside P."/>
            <person name="Chovatia M."/>
            <person name="Cooper J."/>
            <person name="Damon W."/>
            <person name="Desjardin D."/>
            <person name="Finy P."/>
            <person name="Geml J."/>
            <person name="Haridas S."/>
            <person name="Hughes K."/>
            <person name="Justo A."/>
            <person name="Karasinski D."/>
            <person name="Kautmanova I."/>
            <person name="Kiss B."/>
            <person name="Kocsube S."/>
            <person name="Kotiranta H."/>
            <person name="LaButti K.M."/>
            <person name="Lechner B.E."/>
            <person name="Liimatainen K."/>
            <person name="Lipzen A."/>
            <person name="Lukacs Z."/>
            <person name="Mihaltcheva S."/>
            <person name="Morgado L.N."/>
            <person name="Niskanen T."/>
            <person name="Noordeloos M.E."/>
            <person name="Ohm R.A."/>
            <person name="Ortiz-Santana B."/>
            <person name="Ovrebo C."/>
            <person name="Racz N."/>
            <person name="Riley R."/>
            <person name="Savchenko A."/>
            <person name="Shiryaev A."/>
            <person name="Soop K."/>
            <person name="Spirin V."/>
            <person name="Szebenyi C."/>
            <person name="Tomsovsky M."/>
            <person name="Tulloss R.E."/>
            <person name="Uehling J."/>
            <person name="Grigoriev I.V."/>
            <person name="Vagvolgyi C."/>
            <person name="Papp T."/>
            <person name="Martin F.M."/>
            <person name="Miettinen O."/>
            <person name="Hibbett D.S."/>
            <person name="Nagy L.G."/>
        </authorList>
    </citation>
    <scope>NUCLEOTIDE SEQUENCE [LARGE SCALE GENOMIC DNA]</scope>
    <source>
        <strain evidence="1 2">HHB13444</strain>
    </source>
</reference>
<evidence type="ECO:0000313" key="2">
    <source>
        <dbReference type="Proteomes" id="UP000308197"/>
    </source>
</evidence>